<evidence type="ECO:0000313" key="1">
    <source>
        <dbReference type="EMBL" id="MBB3132249.1"/>
    </source>
</evidence>
<dbReference type="AlphaFoldDB" id="A0A839U483"/>
<evidence type="ECO:0000313" key="2">
    <source>
        <dbReference type="Proteomes" id="UP000517523"/>
    </source>
</evidence>
<name>A0A839U483_9BACL</name>
<reference evidence="1 2" key="1">
    <citation type="submission" date="2020-08" db="EMBL/GenBank/DDBJ databases">
        <title>Genomic Encyclopedia of Type Strains, Phase III (KMG-III): the genomes of soil and plant-associated and newly described type strains.</title>
        <authorList>
            <person name="Whitman W."/>
        </authorList>
    </citation>
    <scope>NUCLEOTIDE SEQUENCE [LARGE SCALE GENOMIC DNA]</scope>
    <source>
        <strain evidence="1 2">CECT 5831</strain>
    </source>
</reference>
<dbReference type="InterPro" id="IPR014962">
    <property type="entry name" value="YolD"/>
</dbReference>
<dbReference type="Proteomes" id="UP000517523">
    <property type="component" value="Unassembled WGS sequence"/>
</dbReference>
<accession>A0A839U483</accession>
<dbReference type="EMBL" id="JACHXJ010000014">
    <property type="protein sequence ID" value="MBB3132249.1"/>
    <property type="molecule type" value="Genomic_DNA"/>
</dbReference>
<evidence type="ECO:0008006" key="3">
    <source>
        <dbReference type="Google" id="ProtNLM"/>
    </source>
</evidence>
<comment type="caution">
    <text evidence="1">The sequence shown here is derived from an EMBL/GenBank/DDBJ whole genome shotgun (WGS) entry which is preliminary data.</text>
</comment>
<protein>
    <recommendedName>
        <fullName evidence="3">YolD-like family protein</fullName>
    </recommendedName>
</protein>
<organism evidence="1 2">
    <name type="scientific">Paenibacillus rhizosphaerae</name>
    <dbReference type="NCBI Taxonomy" id="297318"/>
    <lineage>
        <taxon>Bacteria</taxon>
        <taxon>Bacillati</taxon>
        <taxon>Bacillota</taxon>
        <taxon>Bacilli</taxon>
        <taxon>Bacillales</taxon>
        <taxon>Paenibacillaceae</taxon>
        <taxon>Paenibacillus</taxon>
    </lineage>
</organism>
<dbReference type="RefSeq" id="WP_183587900.1">
    <property type="nucleotide sequence ID" value="NZ_JACHXJ010000014.1"/>
</dbReference>
<dbReference type="Pfam" id="PF08863">
    <property type="entry name" value="YolD"/>
    <property type="match status" value="1"/>
</dbReference>
<proteinExistence type="predicted"/>
<gene>
    <name evidence="1" type="ORF">FHS19_006978</name>
</gene>
<sequence length="111" mass="12930">MSKKLTDNGLFDSSRMMLPQHKETILVHQKELNRLAKPVLDEQEWQLIGQLLQDSFNNHAKVTLSIFDPFNIRNLTGFVTVINTFRKEIKLSIDQDEWEWIKFGDIIAAST</sequence>